<proteinExistence type="predicted"/>
<evidence type="ECO:0000313" key="2">
    <source>
        <dbReference type="EMBL" id="CAH3191418.1"/>
    </source>
</evidence>
<keyword evidence="1" id="KW-0175">Coiled coil</keyword>
<accession>A0ABN8SMG1</accession>
<evidence type="ECO:0000256" key="1">
    <source>
        <dbReference type="SAM" id="Coils"/>
    </source>
</evidence>
<reference evidence="2 3" key="1">
    <citation type="submission" date="2022-05" db="EMBL/GenBank/DDBJ databases">
        <authorList>
            <consortium name="Genoscope - CEA"/>
            <person name="William W."/>
        </authorList>
    </citation>
    <scope>NUCLEOTIDE SEQUENCE [LARGE SCALE GENOMIC DNA]</scope>
</reference>
<organism evidence="2 3">
    <name type="scientific">Porites evermanni</name>
    <dbReference type="NCBI Taxonomy" id="104178"/>
    <lineage>
        <taxon>Eukaryota</taxon>
        <taxon>Metazoa</taxon>
        <taxon>Cnidaria</taxon>
        <taxon>Anthozoa</taxon>
        <taxon>Hexacorallia</taxon>
        <taxon>Scleractinia</taxon>
        <taxon>Fungiina</taxon>
        <taxon>Poritidae</taxon>
        <taxon>Porites</taxon>
    </lineage>
</organism>
<comment type="caution">
    <text evidence="2">The sequence shown here is derived from an EMBL/GenBank/DDBJ whole genome shotgun (WGS) entry which is preliminary data.</text>
</comment>
<dbReference type="EMBL" id="CALNXI010002919">
    <property type="protein sequence ID" value="CAH3191418.1"/>
    <property type="molecule type" value="Genomic_DNA"/>
</dbReference>
<protein>
    <submittedName>
        <fullName evidence="2">Uncharacterized protein</fullName>
    </submittedName>
</protein>
<evidence type="ECO:0000313" key="3">
    <source>
        <dbReference type="Proteomes" id="UP001159427"/>
    </source>
</evidence>
<keyword evidence="3" id="KW-1185">Reference proteome</keyword>
<name>A0ABN8SMG1_9CNID</name>
<sequence length="301" mass="35277">MKEAGVCGVIVNSRIINVFRKTFGLLNAHIKRERKKCGGSGDKRLLGKWRDQTYKVKIFYHEIDNYLIEKENQDLRGQKRTLEESLEEETTKRQKLEKKLYKAERSCSYLRRRFQSLVKKVAKMSQKDEPKRCPGPEKKAFGEYSKHHQSRIKKQLKEDCQATLTFLGLYNFMATKVEVFNTDTEQYDTSNLIDEDQLPRSATATNELTDTQVDDMNYWIYIKDKFNISNEAWHELAMKSKSIPNTYQTSQRVNELNKQWNIKKTPGDAEGVQINFKESLEEQIARLQRKGDLEEDVVGSR</sequence>
<gene>
    <name evidence="2" type="ORF">PEVE_00021846</name>
</gene>
<feature type="coiled-coil region" evidence="1">
    <location>
        <begin position="68"/>
        <end position="106"/>
    </location>
</feature>
<dbReference type="Proteomes" id="UP001159427">
    <property type="component" value="Unassembled WGS sequence"/>
</dbReference>